<dbReference type="GO" id="GO:0003724">
    <property type="term" value="F:RNA helicase activity"/>
    <property type="evidence" value="ECO:0007669"/>
    <property type="project" value="UniProtKB-EC"/>
</dbReference>
<proteinExistence type="inferred from homology"/>
<feature type="active site" evidence="9 10">
    <location>
        <position position="454"/>
    </location>
</feature>
<dbReference type="STRING" id="2018661.A0A2A2LH94"/>
<keyword evidence="6" id="KW-0347">Helicase</keyword>
<dbReference type="InterPro" id="IPR027417">
    <property type="entry name" value="P-loop_NTPase"/>
</dbReference>
<reference evidence="18 19" key="1">
    <citation type="journal article" date="2017" name="Curr. Biol.">
        <title>Genome architecture and evolution of a unichromosomal asexual nematode.</title>
        <authorList>
            <person name="Fradin H."/>
            <person name="Zegar C."/>
            <person name="Gutwein M."/>
            <person name="Lucas J."/>
            <person name="Kovtun M."/>
            <person name="Corcoran D."/>
            <person name="Baugh L.R."/>
            <person name="Kiontke K."/>
            <person name="Gunsalus K."/>
            <person name="Fitch D.H."/>
            <person name="Piano F."/>
        </authorList>
    </citation>
    <scope>NUCLEOTIDE SEQUENCE [LARGE SCALE GENOMIC DNA]</scope>
    <source>
        <strain evidence="18">PF1309</strain>
    </source>
</reference>
<dbReference type="GO" id="GO:0005524">
    <property type="term" value="F:ATP binding"/>
    <property type="evidence" value="ECO:0007669"/>
    <property type="project" value="UniProtKB-KW"/>
</dbReference>
<feature type="domain" description="Calpain catalytic" evidence="14">
    <location>
        <begin position="246"/>
        <end position="536"/>
    </location>
</feature>
<evidence type="ECO:0000256" key="6">
    <source>
        <dbReference type="ARBA" id="ARBA00022806"/>
    </source>
</evidence>
<dbReference type="EC" id="3.6.4.13" evidence="2"/>
<evidence type="ECO:0000259" key="17">
    <source>
        <dbReference type="PROSITE" id="PS51195"/>
    </source>
</evidence>
<feature type="coiled-coil region" evidence="12">
    <location>
        <begin position="53"/>
        <end position="87"/>
    </location>
</feature>
<evidence type="ECO:0000256" key="9">
    <source>
        <dbReference type="PIRSR" id="PIRSR622684-1"/>
    </source>
</evidence>
<evidence type="ECO:0000256" key="7">
    <source>
        <dbReference type="ARBA" id="ARBA00022807"/>
    </source>
</evidence>
<dbReference type="Gene3D" id="3.40.50.300">
    <property type="entry name" value="P-loop containing nucleotide triphosphate hydrolases"/>
    <property type="match status" value="2"/>
</dbReference>
<dbReference type="InterPro" id="IPR038765">
    <property type="entry name" value="Papain-like_cys_pep_sf"/>
</dbReference>
<dbReference type="Gene3D" id="2.60.120.380">
    <property type="match status" value="1"/>
</dbReference>
<keyword evidence="3 10" id="KW-0645">Protease</keyword>
<dbReference type="Gene3D" id="3.90.70.10">
    <property type="entry name" value="Cysteine proteinases"/>
    <property type="match status" value="1"/>
</dbReference>
<evidence type="ECO:0000256" key="11">
    <source>
        <dbReference type="PROSITE-ProRule" id="PRU00552"/>
    </source>
</evidence>
<dbReference type="PRINTS" id="PR00704">
    <property type="entry name" value="CALPAIN"/>
</dbReference>
<keyword evidence="4" id="KW-0547">Nucleotide-binding</keyword>
<dbReference type="Pfam" id="PF00648">
    <property type="entry name" value="Peptidase_C2"/>
    <property type="match status" value="1"/>
</dbReference>
<dbReference type="SUPFAM" id="SSF52540">
    <property type="entry name" value="P-loop containing nucleoside triphosphate hydrolases"/>
    <property type="match status" value="1"/>
</dbReference>
<dbReference type="PROSITE" id="PS50203">
    <property type="entry name" value="CALPAIN_CAT"/>
    <property type="match status" value="1"/>
</dbReference>
<dbReference type="InterPro" id="IPR001300">
    <property type="entry name" value="Peptidase_C2_calpain_cat"/>
</dbReference>
<dbReference type="CDD" id="cd18787">
    <property type="entry name" value="SF2_C_DEAD"/>
    <property type="match status" value="1"/>
</dbReference>
<evidence type="ECO:0000256" key="4">
    <source>
        <dbReference type="ARBA" id="ARBA00022741"/>
    </source>
</evidence>
<dbReference type="GO" id="GO:0003676">
    <property type="term" value="F:nucleic acid binding"/>
    <property type="evidence" value="ECO:0007669"/>
    <property type="project" value="InterPro"/>
</dbReference>
<dbReference type="InterPro" id="IPR036213">
    <property type="entry name" value="Calpain_III_sf"/>
</dbReference>
<feature type="compositionally biased region" description="Acidic residues" evidence="13">
    <location>
        <begin position="938"/>
        <end position="949"/>
    </location>
</feature>
<dbReference type="SMART" id="SM00720">
    <property type="entry name" value="calpain_III"/>
    <property type="match status" value="1"/>
</dbReference>
<dbReference type="Gene3D" id="1.20.58.80">
    <property type="entry name" value="Phosphotransferase system, lactose/cellobiose-type IIA subunit"/>
    <property type="match status" value="2"/>
</dbReference>
<keyword evidence="12" id="KW-0175">Coiled coil</keyword>
<evidence type="ECO:0000313" key="18">
    <source>
        <dbReference type="EMBL" id="PAV85468.1"/>
    </source>
</evidence>
<comment type="similarity">
    <text evidence="1">Belongs to the peptidase C2 family.</text>
</comment>
<feature type="coiled-coil region" evidence="12">
    <location>
        <begin position="137"/>
        <end position="164"/>
    </location>
</feature>
<feature type="domain" description="DEAD-box RNA helicase Q" evidence="17">
    <location>
        <begin position="954"/>
        <end position="982"/>
    </location>
</feature>
<dbReference type="SUPFAM" id="SSF49758">
    <property type="entry name" value="Calpain large subunit, middle domain (domain III)"/>
    <property type="match status" value="2"/>
</dbReference>
<sequence>MSDGLDEAATTEAMRLAQLAIKFDQGQRYDEAMYFYLEAANQLLNLLKAKKTRVILRKNAEEYINRVEFLKKNLDQLRTTAKKGKTEQQLIFENVEFLTLKAEDLERKGHISLALDEFQEAIGICLKAANSTDLFFKEQMRAIAKEALSKAESLKRKIDEQRVTELTQQLPDVPKDGFSDLRLDDKLPSGRGVPASASPSPSPSTSRKAEGLSKEELAVLATTSNINGKLYVPFLSYDLQEKFHLTLPFTDKEGKIALSEKQKKRLKGWLRPEEIFETPTLVKCIDSGTIKQTVVSDCSFVSSLSIAARYERRFNKQLITSIIYPQNKAGQPVYNSSGKYMIKLHINGVWRKVIIDDFLPVGDNRELLCSHSQQPGELWVSLLEKAYLKSIDMHALTGWIPERIAIRKGSPEFDADKVFEKLLLRFHSGDCLITLATGKLSKDDCDRAGLVDSHAYALLDLRKIDGKRLLMVKNPWTHLRWKGRFSENDVKNWTPELMKTLDYDPSRAKEKDDGVFWIDYESVCHFFDVFYVNWNPALFPFTYGLHAKWDAGTGPVKDLYSIADNPQYCLEVNNKIGKAAVWILLTRHITEISDFADNKEYITVMVYKSGKKVYIPFDPKPLFDGVRINSPHYLCQMVVTDPGINRFTLAVAQYEKMNTIYYTLRVYSSTDFSLTPIKKQYPVIKKETGQWKGKTAGGCGNAESRNTYKNNPLYEISLDESSDENSMFIELKGPKEYSVGVEFRQASSKRTKFYETKDSGSFKPGYNVLVMESIPAGVYHLRVMTFLVGQEGPYFLKVEASCGFTMKKIHKFQNMSRIVKLPGADQWAQADLSRADFNDAELGFLGSFEEYIPGAETKKKAKKKKEKPKEKKNNKAAEKRKAEKQKEEVEEDSEPRKKKSKKGKKKKGKQPVPEEVQSEDEQSETNAVDSEQEGRQSEDEEREDEEDLPPCDTSAWKEFNLPLAIIKAIGDLRFSQPTEIQKLVLPEAISEGNDILGAAETGSGKTLAFAAPLAHRLLTDPKKSHGPRALIVAPTRELAVQIMKHVKAILKYTAIRVTHLIGGLAVQKQERLIDTEPDILIATPGRLWQMMESAEKGSYLKDFSALQCLVIDEMDRMVEDNHFEELAQILEYIKLHADKSQLQTMVFSATLTFVTPNLKKKGDENKKLSTKEKIQRLVEIAGLRKGKKKVIDVTKEFGMAGAIQESRINCDNLLEKDTTVIYLLTRHPGRTLIFANSMTGARRLYNLLLFLKMEPLLLHADMAQRQRLRSIEAFAKVPNSTLIATDVAARGLDIKGVDHVIHYNVPVKAEMYIHRSGRTARASASGKSILLIDPKSADLYRKLCRMLNRAEDLKLFQIDFPELMDTLRERVETCSELERVNYQRKKIRLKESWFEKIVREADLDEDDARTRERENDTQEMEDKRLTEKSIKKRLNALLNEPLPKFEMSKSGRSGKKLQNEPSSGRAIRTIIDGEEIIQTSR</sequence>
<dbReference type="EMBL" id="LIAE01006768">
    <property type="protein sequence ID" value="PAV85468.1"/>
    <property type="molecule type" value="Genomic_DNA"/>
</dbReference>
<dbReference type="InterPro" id="IPR011545">
    <property type="entry name" value="DEAD/DEAH_box_helicase_dom"/>
</dbReference>
<dbReference type="SUPFAM" id="SSF116846">
    <property type="entry name" value="MIT domain"/>
    <property type="match status" value="2"/>
</dbReference>
<evidence type="ECO:0000259" key="16">
    <source>
        <dbReference type="PROSITE" id="PS51194"/>
    </source>
</evidence>
<dbReference type="PROSITE" id="PS51195">
    <property type="entry name" value="Q_MOTIF"/>
    <property type="match status" value="1"/>
</dbReference>
<evidence type="ECO:0000256" key="8">
    <source>
        <dbReference type="ARBA" id="ARBA00022840"/>
    </source>
</evidence>
<dbReference type="OrthoDB" id="167576at2759"/>
<dbReference type="Pfam" id="PF00270">
    <property type="entry name" value="DEAD"/>
    <property type="match status" value="1"/>
</dbReference>
<keyword evidence="5 10" id="KW-0378">Hydrolase</keyword>
<accession>A0A2A2LH94</accession>
<evidence type="ECO:0000259" key="15">
    <source>
        <dbReference type="PROSITE" id="PS51192"/>
    </source>
</evidence>
<dbReference type="Pfam" id="PF04212">
    <property type="entry name" value="MIT"/>
    <property type="match status" value="1"/>
</dbReference>
<dbReference type="SMART" id="SM00490">
    <property type="entry name" value="HELICc"/>
    <property type="match status" value="1"/>
</dbReference>
<evidence type="ECO:0000313" key="19">
    <source>
        <dbReference type="Proteomes" id="UP000218231"/>
    </source>
</evidence>
<evidence type="ECO:0000256" key="13">
    <source>
        <dbReference type="SAM" id="MobiDB-lite"/>
    </source>
</evidence>
<organism evidence="18 19">
    <name type="scientific">Diploscapter pachys</name>
    <dbReference type="NCBI Taxonomy" id="2018661"/>
    <lineage>
        <taxon>Eukaryota</taxon>
        <taxon>Metazoa</taxon>
        <taxon>Ecdysozoa</taxon>
        <taxon>Nematoda</taxon>
        <taxon>Chromadorea</taxon>
        <taxon>Rhabditida</taxon>
        <taxon>Rhabditina</taxon>
        <taxon>Rhabditomorpha</taxon>
        <taxon>Rhabditoidea</taxon>
        <taxon>Rhabditidae</taxon>
        <taxon>Diploscapter</taxon>
    </lineage>
</organism>
<feature type="active site" evidence="9 10">
    <location>
        <position position="474"/>
    </location>
</feature>
<protein>
    <recommendedName>
        <fullName evidence="2">RNA helicase</fullName>
        <ecNumber evidence="2">3.6.4.13</ecNumber>
    </recommendedName>
</protein>
<name>A0A2A2LH94_9BILA</name>
<dbReference type="Pfam" id="PF01067">
    <property type="entry name" value="Calpain_III"/>
    <property type="match status" value="1"/>
</dbReference>
<dbReference type="CDD" id="cd17946">
    <property type="entry name" value="DEADc_DDX24"/>
    <property type="match status" value="1"/>
</dbReference>
<dbReference type="InterPro" id="IPR014014">
    <property type="entry name" value="RNA_helicase_DEAD_Q_motif"/>
</dbReference>
<feature type="region of interest" description="Disordered" evidence="13">
    <location>
        <begin position="189"/>
        <end position="211"/>
    </location>
</feature>
<dbReference type="InterPro" id="IPR022682">
    <property type="entry name" value="Calpain_domain_III"/>
</dbReference>
<dbReference type="SMART" id="SM00745">
    <property type="entry name" value="MIT"/>
    <property type="match status" value="2"/>
</dbReference>
<dbReference type="InterPro" id="IPR014001">
    <property type="entry name" value="Helicase_ATP-bd"/>
</dbReference>
<dbReference type="InterPro" id="IPR001650">
    <property type="entry name" value="Helicase_C-like"/>
</dbReference>
<feature type="domain" description="Helicase C-terminal" evidence="16">
    <location>
        <begin position="1219"/>
        <end position="1368"/>
    </location>
</feature>
<dbReference type="SMART" id="SM00230">
    <property type="entry name" value="CysPc"/>
    <property type="match status" value="1"/>
</dbReference>
<evidence type="ECO:0000259" key="14">
    <source>
        <dbReference type="PROSITE" id="PS50203"/>
    </source>
</evidence>
<dbReference type="InterPro" id="IPR022683">
    <property type="entry name" value="Calpain_III"/>
</dbReference>
<dbReference type="GO" id="GO:0006508">
    <property type="term" value="P:proteolysis"/>
    <property type="evidence" value="ECO:0007669"/>
    <property type="project" value="UniProtKB-KW"/>
</dbReference>
<keyword evidence="7 10" id="KW-0788">Thiol protease</keyword>
<evidence type="ECO:0000256" key="2">
    <source>
        <dbReference type="ARBA" id="ARBA00012552"/>
    </source>
</evidence>
<dbReference type="SMART" id="SM00487">
    <property type="entry name" value="DEXDc"/>
    <property type="match status" value="1"/>
</dbReference>
<comment type="caution">
    <text evidence="18">The sequence shown here is derived from an EMBL/GenBank/DDBJ whole genome shotgun (WGS) entry which is preliminary data.</text>
</comment>
<dbReference type="Proteomes" id="UP000218231">
    <property type="component" value="Unassembled WGS sequence"/>
</dbReference>
<feature type="region of interest" description="Disordered" evidence="13">
    <location>
        <begin position="857"/>
        <end position="954"/>
    </location>
</feature>
<dbReference type="CDD" id="cd00044">
    <property type="entry name" value="CysPc"/>
    <property type="match status" value="1"/>
</dbReference>
<evidence type="ECO:0000256" key="3">
    <source>
        <dbReference type="ARBA" id="ARBA00022670"/>
    </source>
</evidence>
<dbReference type="GO" id="GO:0004198">
    <property type="term" value="F:calcium-dependent cysteine-type endopeptidase activity"/>
    <property type="evidence" value="ECO:0007669"/>
    <property type="project" value="InterPro"/>
</dbReference>
<dbReference type="PROSITE" id="PS51192">
    <property type="entry name" value="HELICASE_ATP_BIND_1"/>
    <property type="match status" value="1"/>
</dbReference>
<dbReference type="PROSITE" id="PS51194">
    <property type="entry name" value="HELICASE_CTER"/>
    <property type="match status" value="1"/>
</dbReference>
<dbReference type="PANTHER" id="PTHR46143">
    <property type="entry name" value="CALPAIN-7"/>
    <property type="match status" value="1"/>
</dbReference>
<dbReference type="InterPro" id="IPR051297">
    <property type="entry name" value="PalB/RIM13"/>
</dbReference>
<feature type="short sequence motif" description="Q motif" evidence="11">
    <location>
        <begin position="954"/>
        <end position="982"/>
    </location>
</feature>
<dbReference type="PANTHER" id="PTHR46143:SF1">
    <property type="entry name" value="CALPAIN-7"/>
    <property type="match status" value="1"/>
</dbReference>
<dbReference type="InterPro" id="IPR036181">
    <property type="entry name" value="MIT_dom_sf"/>
</dbReference>
<dbReference type="SUPFAM" id="SSF54001">
    <property type="entry name" value="Cysteine proteinases"/>
    <property type="match status" value="1"/>
</dbReference>
<evidence type="ECO:0000256" key="12">
    <source>
        <dbReference type="SAM" id="Coils"/>
    </source>
</evidence>
<dbReference type="InterPro" id="IPR022684">
    <property type="entry name" value="Calpain_cysteine_protease"/>
</dbReference>
<feature type="region of interest" description="Disordered" evidence="13">
    <location>
        <begin position="1441"/>
        <end position="1481"/>
    </location>
</feature>
<feature type="domain" description="Helicase ATP-binding" evidence="15">
    <location>
        <begin position="986"/>
        <end position="1169"/>
    </location>
</feature>
<evidence type="ECO:0000256" key="10">
    <source>
        <dbReference type="PROSITE-ProRule" id="PRU00239"/>
    </source>
</evidence>
<keyword evidence="19" id="KW-1185">Reference proteome</keyword>
<evidence type="ECO:0000256" key="1">
    <source>
        <dbReference type="ARBA" id="ARBA00007623"/>
    </source>
</evidence>
<evidence type="ECO:0000256" key="5">
    <source>
        <dbReference type="ARBA" id="ARBA00022801"/>
    </source>
</evidence>
<dbReference type="InterPro" id="IPR007330">
    <property type="entry name" value="MIT_dom"/>
</dbReference>
<keyword evidence="8" id="KW-0067">ATP-binding</keyword>
<dbReference type="Pfam" id="PF00271">
    <property type="entry name" value="Helicase_C"/>
    <property type="match status" value="1"/>
</dbReference>
<feature type="active site" evidence="9 10">
    <location>
        <position position="298"/>
    </location>
</feature>
<feature type="compositionally biased region" description="Low complexity" evidence="13">
    <location>
        <begin position="189"/>
        <end position="206"/>
    </location>
</feature>
<feature type="compositionally biased region" description="Basic and acidic residues" evidence="13">
    <location>
        <begin position="867"/>
        <end position="887"/>
    </location>
</feature>
<feature type="compositionally biased region" description="Basic residues" evidence="13">
    <location>
        <begin position="896"/>
        <end position="909"/>
    </location>
</feature>
<gene>
    <name evidence="18" type="ORF">WR25_09456</name>
</gene>